<keyword evidence="13" id="KW-1185">Reference proteome</keyword>
<dbReference type="InterPro" id="IPR017896">
    <property type="entry name" value="4Fe4S_Fe-S-bd"/>
</dbReference>
<dbReference type="RefSeq" id="WP_013683130.1">
    <property type="nucleotide sequence ID" value="NC_015320.1"/>
</dbReference>
<dbReference type="SUPFAM" id="SSF51905">
    <property type="entry name" value="FAD/NAD(P)-binding domain"/>
    <property type="match status" value="1"/>
</dbReference>
<evidence type="ECO:0000256" key="10">
    <source>
        <dbReference type="RuleBase" id="RU366072"/>
    </source>
</evidence>
<keyword evidence="5 10" id="KW-0479">Metal-binding</keyword>
<reference evidence="12 13" key="1">
    <citation type="submission" date="2011-03" db="EMBL/GenBank/DDBJ databases">
        <title>The complete genome of Archaeoglobus veneficus SNP6.</title>
        <authorList>
            <consortium name="US DOE Joint Genome Institute (JGI-PGF)"/>
            <person name="Lucas S."/>
            <person name="Copeland A."/>
            <person name="Lapidus A."/>
            <person name="Bruce D."/>
            <person name="Goodwin L."/>
            <person name="Pitluck S."/>
            <person name="Kyrpides N."/>
            <person name="Mavromatis K."/>
            <person name="Pagani I."/>
            <person name="Ivanova N."/>
            <person name="Mikhailova N."/>
            <person name="Lu M."/>
            <person name="Detter J.C."/>
            <person name="Tapia R."/>
            <person name="Han C."/>
            <person name="Land M."/>
            <person name="Hauser L."/>
            <person name="Markowitz V."/>
            <person name="Cheng J.-F."/>
            <person name="Hugenholtz P."/>
            <person name="Woyke T."/>
            <person name="Wu D."/>
            <person name="Spring S."/>
            <person name="Brambilla E."/>
            <person name="Klenk H.-P."/>
            <person name="Eisen J.A."/>
        </authorList>
    </citation>
    <scope>NUCLEOTIDE SEQUENCE [LARGE SCALE GENOMIC DNA]</scope>
    <source>
        <strain>SNP6</strain>
    </source>
</reference>
<accession>F2KPU9</accession>
<organism evidence="12 13">
    <name type="scientific">Archaeoglobus veneficus (strain DSM 11195 / SNP6)</name>
    <dbReference type="NCBI Taxonomy" id="693661"/>
    <lineage>
        <taxon>Archaea</taxon>
        <taxon>Methanobacteriati</taxon>
        <taxon>Methanobacteriota</taxon>
        <taxon>Archaeoglobi</taxon>
        <taxon>Archaeoglobales</taxon>
        <taxon>Archaeoglobaceae</taxon>
        <taxon>Archaeoglobus</taxon>
    </lineage>
</organism>
<dbReference type="InterPro" id="IPR039650">
    <property type="entry name" value="HdrA-like"/>
</dbReference>
<evidence type="ECO:0000256" key="4">
    <source>
        <dbReference type="ARBA" id="ARBA00022630"/>
    </source>
</evidence>
<comment type="subunit">
    <text evidence="10">The ferredoxin:CoB-CoM heterodisulfide reductase is composed of three subunits; HdrA, HdrB and HdrC.</text>
</comment>
<evidence type="ECO:0000256" key="7">
    <source>
        <dbReference type="ARBA" id="ARBA00023002"/>
    </source>
</evidence>
<evidence type="ECO:0000256" key="2">
    <source>
        <dbReference type="ARBA" id="ARBA00006561"/>
    </source>
</evidence>
<protein>
    <recommendedName>
        <fullName evidence="10">CoB--CoM heterodisulfide reductase iron-sulfur subunit A</fullName>
        <ecNumber evidence="10">1.8.-.-</ecNumber>
    </recommendedName>
</protein>
<dbReference type="Gene3D" id="3.40.50.720">
    <property type="entry name" value="NAD(P)-binding Rossmann-like Domain"/>
    <property type="match status" value="1"/>
</dbReference>
<evidence type="ECO:0000256" key="9">
    <source>
        <dbReference type="ARBA" id="ARBA00023014"/>
    </source>
</evidence>
<dbReference type="PANTHER" id="PTHR43498">
    <property type="entry name" value="FERREDOXIN:COB-COM HETERODISULFIDE REDUCTASE SUBUNIT A"/>
    <property type="match status" value="1"/>
</dbReference>
<comment type="cofactor">
    <cofactor evidence="10">
        <name>[4Fe-4S] cluster</name>
        <dbReference type="ChEBI" id="CHEBI:49883"/>
    </cofactor>
</comment>
<dbReference type="AlphaFoldDB" id="F2KPU9"/>
<keyword evidence="6 10" id="KW-0274">FAD</keyword>
<comment type="similarity">
    <text evidence="2 10">Belongs to the HdrA family.</text>
</comment>
<evidence type="ECO:0000256" key="6">
    <source>
        <dbReference type="ARBA" id="ARBA00022827"/>
    </source>
</evidence>
<evidence type="ECO:0000256" key="5">
    <source>
        <dbReference type="ARBA" id="ARBA00022723"/>
    </source>
</evidence>
<dbReference type="InterPro" id="IPR017900">
    <property type="entry name" value="4Fe4S_Fe_S_CS"/>
</dbReference>
<dbReference type="eggNOG" id="arCOG02234">
    <property type="taxonomic scope" value="Archaea"/>
</dbReference>
<dbReference type="Proteomes" id="UP000008136">
    <property type="component" value="Chromosome"/>
</dbReference>
<dbReference type="OrthoDB" id="32867at2157"/>
<dbReference type="GO" id="GO:0046872">
    <property type="term" value="F:metal ion binding"/>
    <property type="evidence" value="ECO:0007669"/>
    <property type="project" value="UniProtKB-KW"/>
</dbReference>
<dbReference type="GO" id="GO:0016491">
    <property type="term" value="F:oxidoreductase activity"/>
    <property type="evidence" value="ECO:0007669"/>
    <property type="project" value="UniProtKB-UniRule"/>
</dbReference>
<keyword evidence="8 10" id="KW-0408">Iron</keyword>
<gene>
    <name evidence="12" type="ordered locus">Arcve_0424</name>
</gene>
<dbReference type="STRING" id="693661.Arcve_0424"/>
<evidence type="ECO:0000313" key="13">
    <source>
        <dbReference type="Proteomes" id="UP000008136"/>
    </source>
</evidence>
<dbReference type="EMBL" id="CP002588">
    <property type="protein sequence ID" value="AEA46456.1"/>
    <property type="molecule type" value="Genomic_DNA"/>
</dbReference>
<dbReference type="Pfam" id="PF00037">
    <property type="entry name" value="Fer4"/>
    <property type="match status" value="2"/>
</dbReference>
<evidence type="ECO:0000259" key="11">
    <source>
        <dbReference type="PROSITE" id="PS51379"/>
    </source>
</evidence>
<keyword evidence="4 10" id="KW-0285">Flavoprotein</keyword>
<evidence type="ECO:0000256" key="3">
    <source>
        <dbReference type="ARBA" id="ARBA00022485"/>
    </source>
</evidence>
<sequence>MSEEKAGGCILVIGGGISGLTAAIEAAEAGYNVYLVEKNPYLGGRVAQLWRYFPKLCPPYCGLEILFKRLKNLPRLKYFTNAEVESISGEPGNFDVTVKINPRYVTDACTACGECVKACPAERPNEFNYGMDKTKAIYLPHEMSFPMKYVIDAEYCQKNEGCKACVDACPYDAIDLAMEPKTLNLKAGAIVVATGWKPYDKSKLDNLLPDHPNVITNVMFERLAALGGPTKGKIVRPSDGKPIESIAFVQCAGSRDENHLPYCSAVCCLASLKQATYIREQYPDAKVYIFYIDIRAFGRFEDFFAKVKADENIELIKGKVANIVEAEDGDLIVEAEDTETGVKRKEKVNMVVLATGMQPSDVALEKDEYGFAKVKEGIFVAGCARKPADVASCVEDATGAALKAIQILRR</sequence>
<keyword evidence="9 10" id="KW-0411">Iron-sulfur</keyword>
<dbReference type="HOGENOM" id="CLU_020302_1_0_2"/>
<dbReference type="InterPro" id="IPR036188">
    <property type="entry name" value="FAD/NAD-bd_sf"/>
</dbReference>
<dbReference type="Gene3D" id="3.50.50.60">
    <property type="entry name" value="FAD/NAD(P)-binding domain"/>
    <property type="match status" value="1"/>
</dbReference>
<name>F2KPU9_ARCVS</name>
<keyword evidence="7 10" id="KW-0560">Oxidoreductase</keyword>
<proteinExistence type="inferred from homology"/>
<dbReference type="Pfam" id="PF12831">
    <property type="entry name" value="FAD_oxidored"/>
    <property type="match status" value="1"/>
</dbReference>
<dbReference type="UniPathway" id="UPA00647">
    <property type="reaction ID" value="UER00700"/>
</dbReference>
<dbReference type="PANTHER" id="PTHR43498:SF1">
    <property type="entry name" value="COB--COM HETERODISULFIDE REDUCTASE IRON-SULFUR SUBUNIT A"/>
    <property type="match status" value="1"/>
</dbReference>
<dbReference type="EC" id="1.8.-.-" evidence="10"/>
<dbReference type="PROSITE" id="PS51379">
    <property type="entry name" value="4FE4S_FER_2"/>
    <property type="match status" value="2"/>
</dbReference>
<dbReference type="GO" id="GO:0051539">
    <property type="term" value="F:4 iron, 4 sulfur cluster binding"/>
    <property type="evidence" value="ECO:0007669"/>
    <property type="project" value="UniProtKB-UniRule"/>
</dbReference>
<dbReference type="PROSITE" id="PS00198">
    <property type="entry name" value="4FE4S_FER_1"/>
    <property type="match status" value="1"/>
</dbReference>
<dbReference type="PRINTS" id="PR00368">
    <property type="entry name" value="FADPNR"/>
</dbReference>
<dbReference type="GeneID" id="10393519"/>
<feature type="domain" description="4Fe-4S ferredoxin-type" evidence="11">
    <location>
        <begin position="100"/>
        <end position="130"/>
    </location>
</feature>
<comment type="pathway">
    <text evidence="10">Cofactor metabolism; coenzyme M-coenzyme B heterodisulfide reduction; coenzyme B and coenzyme M from coenzyme M-coenzyme B heterodisulfide: step 1/1.</text>
</comment>
<evidence type="ECO:0000313" key="12">
    <source>
        <dbReference type="EMBL" id="AEA46456.1"/>
    </source>
</evidence>
<keyword evidence="3 10" id="KW-0004">4Fe-4S</keyword>
<feature type="domain" description="4Fe-4S ferredoxin-type" evidence="11">
    <location>
        <begin position="147"/>
        <end position="179"/>
    </location>
</feature>
<dbReference type="Gene3D" id="3.30.70.20">
    <property type="match status" value="1"/>
</dbReference>
<evidence type="ECO:0000256" key="8">
    <source>
        <dbReference type="ARBA" id="ARBA00023004"/>
    </source>
</evidence>
<comment type="function">
    <text evidence="10">Part of a complex that catalyzes the reversible reduction of CoM-S-S-CoB to the thiol-coenzymes H-S-CoM (coenzyme M) and H-S-CoB (coenzyme B).</text>
</comment>
<dbReference type="KEGG" id="ave:Arcve_0424"/>
<evidence type="ECO:0000256" key="1">
    <source>
        <dbReference type="ARBA" id="ARBA00001974"/>
    </source>
</evidence>
<comment type="cofactor">
    <cofactor evidence="1 10">
        <name>FAD</name>
        <dbReference type="ChEBI" id="CHEBI:57692"/>
    </cofactor>
</comment>